<proteinExistence type="predicted"/>
<evidence type="ECO:0000313" key="1">
    <source>
        <dbReference type="EMBL" id="OMJ16472.1"/>
    </source>
</evidence>
<dbReference type="Proteomes" id="UP000187283">
    <property type="component" value="Unassembled WGS sequence"/>
</dbReference>
<organism evidence="1 2">
    <name type="scientific">Smittium culicis</name>
    <dbReference type="NCBI Taxonomy" id="133412"/>
    <lineage>
        <taxon>Eukaryota</taxon>
        <taxon>Fungi</taxon>
        <taxon>Fungi incertae sedis</taxon>
        <taxon>Zoopagomycota</taxon>
        <taxon>Kickxellomycotina</taxon>
        <taxon>Harpellomycetes</taxon>
        <taxon>Harpellales</taxon>
        <taxon>Legeriomycetaceae</taxon>
        <taxon>Smittium</taxon>
    </lineage>
</organism>
<comment type="caution">
    <text evidence="1">The sequence shown here is derived from an EMBL/GenBank/DDBJ whole genome shotgun (WGS) entry which is preliminary data.</text>
</comment>
<gene>
    <name evidence="1" type="ORF">AYI70_g6570</name>
</gene>
<dbReference type="AlphaFoldDB" id="A0A1R1XPB9"/>
<dbReference type="OrthoDB" id="2897838at2759"/>
<name>A0A1R1XPB9_9FUNG</name>
<reference evidence="1 2" key="1">
    <citation type="submission" date="2017-01" db="EMBL/GenBank/DDBJ databases">
        <authorList>
            <person name="Mah S.A."/>
            <person name="Swanson W.J."/>
            <person name="Moy G.W."/>
            <person name="Vacquier V.D."/>
        </authorList>
    </citation>
    <scope>NUCLEOTIDE SEQUENCE [LARGE SCALE GENOMIC DNA]</scope>
    <source>
        <strain evidence="1 2">GSMNP</strain>
    </source>
</reference>
<protein>
    <submittedName>
        <fullName evidence="1">Uncharacterized protein</fullName>
    </submittedName>
</protein>
<evidence type="ECO:0000313" key="2">
    <source>
        <dbReference type="Proteomes" id="UP000187283"/>
    </source>
</evidence>
<accession>A0A1R1XPB9</accession>
<sequence>MEQKNEALAPASQDQVNSLTEMVQKLLREKEINQEPEDPYVTRRIPVTDLSSYPELIEALQPIEEGFYRSPVTEDERKIESALVPGLDNSGLDTSEDTEIMFASTIRALLSDLAATVAQVSSSMTLEAQEPLSVYIEIMEIDSETDETCDSEPIFLEEPAEIMEWSLVLPRDPVIGDLHGFQRFSMGNCGRPSHILRIMDTIRGKDEHKRQGTDDGLVCAQAKECDRTCGVSILVQHNHTIVRKEIRGNYVPRTARNSRENLIALLEDQYLTSNDLCSIKGAQGTNNHELSHINVEISHVVPVSDVPLCITTYTTAGSNSSTRSQKRKVFANGKQALELDGVEDQRSFLEARGLGTYDFNCIPSSERSFRRRSRYSFIQKRFLDWIISNEINTAISAPYIIYFLKKIYTVDMLKYGSIKTYKSPLLKLAENFTELSSNPMLAELTKKFDDASILSFSDRS</sequence>
<keyword evidence="2" id="KW-1185">Reference proteome</keyword>
<dbReference type="EMBL" id="LSSN01002323">
    <property type="protein sequence ID" value="OMJ16472.1"/>
    <property type="molecule type" value="Genomic_DNA"/>
</dbReference>